<dbReference type="Pfam" id="PF25872">
    <property type="entry name" value="HTH_77"/>
    <property type="match status" value="1"/>
</dbReference>
<dbReference type="GO" id="GO:0006355">
    <property type="term" value="P:regulation of DNA-templated transcription"/>
    <property type="evidence" value="ECO:0007669"/>
    <property type="project" value="InterPro"/>
</dbReference>
<dbReference type="AlphaFoldDB" id="A0A918XFJ8"/>
<feature type="region of interest" description="Disordered" evidence="4">
    <location>
        <begin position="1085"/>
        <end position="1119"/>
    </location>
</feature>
<dbReference type="InterPro" id="IPR058852">
    <property type="entry name" value="HTH_77"/>
</dbReference>
<sequence>MWFSVLGPLQVRDDRGQPVAAGGPRLRALLSLLLLRAGTRVSREALAEAVWPDRDRLPPPNALQALVSRLRRTLGASVTVDGDGTGYRLDVEPCRVDLHEYERLARSGRSLLKEDDRDGAEHELSRARALWRGRPLPDLTVRGVAEETVLRLESLHRTVVEDHLAAALARDPAGVLPEAEALAAEDPYRERPVELLVRSLAAQGRGAEALAAYTRFTERLADELGLDPSPHLQDLHLRLLRGELAPRPDQGPARPRTERNEGHHTRFPVPLTSFVPREEELGAVRELLTHARLVTLTGPGGAGKTRLAVEAAAALTEDGDAPVEDGAWFVELAASADGDDLVDTLAENLGVREGGRLHPRVGPVAPPPLERITAFLADRSALLVLDNCEHLLDAASGTVRDLLARCPGLRILTTSRAPLEVPGERLLPVPPLALPPPGSGAAEAQGFASVALFADRARAARPDFAVTADNAEHVVRIVRELDGIPLALELAAARMRSMGPAHLAVRLGDRFRLLAGPHRTALPRHRTLRAVVDWSWDLLGPAERRLLTRLSVLPGGASLAAVERVCADPGTTEVEGVDVWEALFALVDQSLVVADADTADPEQPRYRLLETVRAYAGERLAESGEAVLIRTAHARYVRDLWREADAGLRGPRQAALLASLADEAGGFGPALRWAVDSGDADLALDLIEHGQWYWTVRGEWELLARWSSQVYASFEGRIPQGRAVAHACCLLHRASACLDPDPVHAGELVAGIDSVLAAEGRTAEYHPVLVNALLHAALVAPEESEYERRMSAVLDRDDPWMRASTEVMLALTDVVNGRAARALDRSVRAWRTFRELGDPWGRCQALAQAADLYRFSDLARARTLLAEGRRVAEETGLHGMAAVLGLREVQLALDAGEPGTARAGLEVLTPVTEHLDRDHRVLWAMAQVQAAREEGDLGSAMDLIEHHHDGIIGLAGFFWAYVGPGWWALTATVHQRAGRTEQALEAIGRAWWSGPPRQTPGPIGAETVGVLAGIVCDTRPERAALLLGYGEALRGLPDLTGPDAVRAGEHARRALGRERYEQLLARGRGAGPARIRADVDAWLAHSVPHGGPRRPSGPGTNAPASAEGQGPGRAQVRRR</sequence>
<dbReference type="InterPro" id="IPR011990">
    <property type="entry name" value="TPR-like_helical_dom_sf"/>
</dbReference>
<dbReference type="InterPro" id="IPR016032">
    <property type="entry name" value="Sig_transdc_resp-reg_C-effctor"/>
</dbReference>
<dbReference type="Gene3D" id="3.40.50.300">
    <property type="entry name" value="P-loop containing nucleotide triphosphate hydrolases"/>
    <property type="match status" value="1"/>
</dbReference>
<dbReference type="PROSITE" id="PS51755">
    <property type="entry name" value="OMPR_PHOB"/>
    <property type="match status" value="1"/>
</dbReference>
<keyword evidence="2 3" id="KW-0238">DNA-binding</keyword>
<dbReference type="PRINTS" id="PR00364">
    <property type="entry name" value="DISEASERSIST"/>
</dbReference>
<dbReference type="GO" id="GO:0003677">
    <property type="term" value="F:DNA binding"/>
    <property type="evidence" value="ECO:0007669"/>
    <property type="project" value="UniProtKB-UniRule"/>
</dbReference>
<keyword evidence="7" id="KW-1185">Reference proteome</keyword>
<evidence type="ECO:0000259" key="5">
    <source>
        <dbReference type="PROSITE" id="PS51755"/>
    </source>
</evidence>
<dbReference type="Gene3D" id="1.10.10.10">
    <property type="entry name" value="Winged helix-like DNA-binding domain superfamily/Winged helix DNA-binding domain"/>
    <property type="match status" value="1"/>
</dbReference>
<feature type="compositionally biased region" description="Basic and acidic residues" evidence="4">
    <location>
        <begin position="255"/>
        <end position="264"/>
    </location>
</feature>
<gene>
    <name evidence="6" type="ORF">GCM10007147_28210</name>
</gene>
<protein>
    <submittedName>
        <fullName evidence="6">SARP family transcriptional regulator</fullName>
    </submittedName>
</protein>
<dbReference type="PANTHER" id="PTHR47691">
    <property type="entry name" value="REGULATOR-RELATED"/>
    <property type="match status" value="1"/>
</dbReference>
<comment type="caution">
    <text evidence="6">The sequence shown here is derived from an EMBL/GenBank/DDBJ whole genome shotgun (WGS) entry which is preliminary data.</text>
</comment>
<dbReference type="InterPro" id="IPR005158">
    <property type="entry name" value="BTAD"/>
</dbReference>
<dbReference type="InterPro" id="IPR036388">
    <property type="entry name" value="WH-like_DNA-bd_sf"/>
</dbReference>
<feature type="region of interest" description="Disordered" evidence="4">
    <location>
        <begin position="243"/>
        <end position="268"/>
    </location>
</feature>
<evidence type="ECO:0000256" key="4">
    <source>
        <dbReference type="SAM" id="MobiDB-lite"/>
    </source>
</evidence>
<reference evidence="6 7" key="1">
    <citation type="journal article" date="2014" name="Int. J. Syst. Evol. Microbiol.">
        <title>Complete genome sequence of Corynebacterium casei LMG S-19264T (=DSM 44701T), isolated from a smear-ripened cheese.</title>
        <authorList>
            <consortium name="US DOE Joint Genome Institute (JGI-PGF)"/>
            <person name="Walter F."/>
            <person name="Albersmeier A."/>
            <person name="Kalinowski J."/>
            <person name="Ruckert C."/>
        </authorList>
    </citation>
    <scope>NUCLEOTIDE SEQUENCE [LARGE SCALE GENOMIC DNA]</scope>
    <source>
        <strain evidence="6 7">KCTC 19473</strain>
    </source>
</reference>
<accession>A0A918XFJ8</accession>
<dbReference type="CDD" id="cd15831">
    <property type="entry name" value="BTAD"/>
    <property type="match status" value="1"/>
</dbReference>
<feature type="compositionally biased region" description="Low complexity" evidence="4">
    <location>
        <begin position="1088"/>
        <end position="1099"/>
    </location>
</feature>
<dbReference type="GO" id="GO:0016887">
    <property type="term" value="F:ATP hydrolysis activity"/>
    <property type="evidence" value="ECO:0007669"/>
    <property type="project" value="InterPro"/>
</dbReference>
<dbReference type="EMBL" id="BMXL01000014">
    <property type="protein sequence ID" value="GHD28366.1"/>
    <property type="molecule type" value="Genomic_DNA"/>
</dbReference>
<dbReference type="Gene3D" id="1.25.40.10">
    <property type="entry name" value="Tetratricopeptide repeat domain"/>
    <property type="match status" value="1"/>
</dbReference>
<organism evidence="6 7">
    <name type="scientific">Nocardiopsis kunsanensis</name>
    <dbReference type="NCBI Taxonomy" id="141693"/>
    <lineage>
        <taxon>Bacteria</taxon>
        <taxon>Bacillati</taxon>
        <taxon>Actinomycetota</taxon>
        <taxon>Actinomycetes</taxon>
        <taxon>Streptosporangiales</taxon>
        <taxon>Nocardiopsidaceae</taxon>
        <taxon>Nocardiopsis</taxon>
    </lineage>
</organism>
<dbReference type="PANTHER" id="PTHR47691:SF3">
    <property type="entry name" value="HTH-TYPE TRANSCRIPTIONAL REGULATOR RV0890C-RELATED"/>
    <property type="match status" value="1"/>
</dbReference>
<dbReference type="SUPFAM" id="SSF46894">
    <property type="entry name" value="C-terminal effector domain of the bipartite response regulators"/>
    <property type="match status" value="1"/>
</dbReference>
<dbReference type="SMART" id="SM00862">
    <property type="entry name" value="Trans_reg_C"/>
    <property type="match status" value="1"/>
</dbReference>
<evidence type="ECO:0000313" key="6">
    <source>
        <dbReference type="EMBL" id="GHD28366.1"/>
    </source>
</evidence>
<evidence type="ECO:0000256" key="3">
    <source>
        <dbReference type="PROSITE-ProRule" id="PRU01091"/>
    </source>
</evidence>
<dbReference type="InterPro" id="IPR049945">
    <property type="entry name" value="AAA_22"/>
</dbReference>
<proteinExistence type="inferred from homology"/>
<dbReference type="GO" id="GO:0000160">
    <property type="term" value="P:phosphorelay signal transduction system"/>
    <property type="evidence" value="ECO:0007669"/>
    <property type="project" value="InterPro"/>
</dbReference>
<dbReference type="InterPro" id="IPR001867">
    <property type="entry name" value="OmpR/PhoB-type_DNA-bd"/>
</dbReference>
<feature type="domain" description="OmpR/PhoB-type" evidence="5">
    <location>
        <begin position="1"/>
        <end position="91"/>
    </location>
</feature>
<dbReference type="Proteomes" id="UP000654947">
    <property type="component" value="Unassembled WGS sequence"/>
</dbReference>
<dbReference type="Pfam" id="PF00486">
    <property type="entry name" value="Trans_reg_C"/>
    <property type="match status" value="1"/>
</dbReference>
<dbReference type="Pfam" id="PF03704">
    <property type="entry name" value="BTAD"/>
    <property type="match status" value="1"/>
</dbReference>
<feature type="DNA-binding region" description="OmpR/PhoB-type" evidence="3">
    <location>
        <begin position="1"/>
        <end position="91"/>
    </location>
</feature>
<dbReference type="SUPFAM" id="SSF48452">
    <property type="entry name" value="TPR-like"/>
    <property type="match status" value="1"/>
</dbReference>
<dbReference type="SUPFAM" id="SSF52540">
    <property type="entry name" value="P-loop containing nucleoside triphosphate hydrolases"/>
    <property type="match status" value="1"/>
</dbReference>
<evidence type="ECO:0000256" key="1">
    <source>
        <dbReference type="ARBA" id="ARBA00005820"/>
    </source>
</evidence>
<dbReference type="SMART" id="SM01043">
    <property type="entry name" value="BTAD"/>
    <property type="match status" value="1"/>
</dbReference>
<dbReference type="Pfam" id="PF13401">
    <property type="entry name" value="AAA_22"/>
    <property type="match status" value="1"/>
</dbReference>
<evidence type="ECO:0000313" key="7">
    <source>
        <dbReference type="Proteomes" id="UP000654947"/>
    </source>
</evidence>
<evidence type="ECO:0000256" key="2">
    <source>
        <dbReference type="ARBA" id="ARBA00023125"/>
    </source>
</evidence>
<dbReference type="RefSeq" id="WP_193518101.1">
    <property type="nucleotide sequence ID" value="NZ_BMXL01000014.1"/>
</dbReference>
<comment type="similarity">
    <text evidence="1">Belongs to the AfsR/DnrI/RedD regulatory family.</text>
</comment>
<name>A0A918XFJ8_9ACTN</name>
<dbReference type="InterPro" id="IPR027417">
    <property type="entry name" value="P-loop_NTPase"/>
</dbReference>